<evidence type="ECO:0000256" key="2">
    <source>
        <dbReference type="ARBA" id="ARBA00022729"/>
    </source>
</evidence>
<gene>
    <name evidence="5" type="ORF">ACFSUS_22315</name>
</gene>
<dbReference type="SUPFAM" id="SSF48239">
    <property type="entry name" value="Terpenoid cyclases/Protein prenyltransferases"/>
    <property type="match status" value="1"/>
</dbReference>
<dbReference type="InterPro" id="IPR021868">
    <property type="entry name" value="Alpha_2_Macroglob_MG3"/>
</dbReference>
<dbReference type="RefSeq" id="WP_381526078.1">
    <property type="nucleotide sequence ID" value="NZ_JBHULN010000017.1"/>
</dbReference>
<protein>
    <submittedName>
        <fullName evidence="5">Alpha-2-macroglobulin</fullName>
    </submittedName>
</protein>
<keyword evidence="6" id="KW-1185">Reference proteome</keyword>
<dbReference type="Pfam" id="PF07678">
    <property type="entry name" value="TED_complement"/>
    <property type="match status" value="1"/>
</dbReference>
<dbReference type="InterPro" id="IPR041462">
    <property type="entry name" value="Bact_A2M_MG6"/>
</dbReference>
<feature type="domain" description="Alpha-2-macroglobulin bait region" evidence="3">
    <location>
        <begin position="971"/>
        <end position="1114"/>
    </location>
</feature>
<name>A0ABW5M9Y5_9BACT</name>
<evidence type="ECO:0000259" key="4">
    <source>
        <dbReference type="SMART" id="SM01360"/>
    </source>
</evidence>
<dbReference type="Proteomes" id="UP001597469">
    <property type="component" value="Unassembled WGS sequence"/>
</dbReference>
<dbReference type="Gene3D" id="2.60.40.1930">
    <property type="match status" value="1"/>
</dbReference>
<evidence type="ECO:0000313" key="5">
    <source>
        <dbReference type="EMBL" id="MFD2573392.1"/>
    </source>
</evidence>
<dbReference type="InterPro" id="IPR011626">
    <property type="entry name" value="Alpha-macroglobulin_TED"/>
</dbReference>
<dbReference type="InterPro" id="IPR008930">
    <property type="entry name" value="Terpenoid_cyclase/PrenylTrfase"/>
</dbReference>
<dbReference type="PANTHER" id="PTHR40094">
    <property type="entry name" value="ALPHA-2-MACROGLOBULIN HOMOLOG"/>
    <property type="match status" value="1"/>
</dbReference>
<keyword evidence="2" id="KW-0732">Signal</keyword>
<dbReference type="Pfam" id="PF07703">
    <property type="entry name" value="A2M_BRD"/>
    <property type="match status" value="1"/>
</dbReference>
<organism evidence="5 6">
    <name type="scientific">Spirosoma soli</name>
    <dbReference type="NCBI Taxonomy" id="1770529"/>
    <lineage>
        <taxon>Bacteria</taxon>
        <taxon>Pseudomonadati</taxon>
        <taxon>Bacteroidota</taxon>
        <taxon>Cytophagia</taxon>
        <taxon>Cytophagales</taxon>
        <taxon>Cytophagaceae</taxon>
        <taxon>Spirosoma</taxon>
    </lineage>
</organism>
<dbReference type="EMBL" id="JBHULN010000017">
    <property type="protein sequence ID" value="MFD2573392.1"/>
    <property type="molecule type" value="Genomic_DNA"/>
</dbReference>
<dbReference type="PANTHER" id="PTHR40094:SF1">
    <property type="entry name" value="UBIQUITIN DOMAIN-CONTAINING PROTEIN"/>
    <property type="match status" value="1"/>
</dbReference>
<dbReference type="SMART" id="SM01360">
    <property type="entry name" value="A2M"/>
    <property type="match status" value="1"/>
</dbReference>
<accession>A0ABW5M9Y5</accession>
<comment type="similarity">
    <text evidence="1">Belongs to the protease inhibitor I39 (alpha-2-macroglobulin) family. Bacterial alpha-2-macroglobulin subfamily.</text>
</comment>
<dbReference type="Pfam" id="PF01835">
    <property type="entry name" value="MG2"/>
    <property type="match status" value="1"/>
</dbReference>
<dbReference type="InterPro" id="IPR002890">
    <property type="entry name" value="MG2"/>
</dbReference>
<dbReference type="Gene3D" id="1.50.10.20">
    <property type="match status" value="1"/>
</dbReference>
<sequence>MRFPKYHPVGGLIVCGLFLSFFGCKRLPFNELSVVGRNFDDEVQQTQNLTFTFNKNVGPTSQFDEWDSTQYIQFKPAVRGKFKWTAPNELVFSPAVAFEPATDYRAELTNDLLQRTDQKDLNVTGDVIAFHTPYLQLTNLESWWARSPQTGQPVAKARLNFNYPVRSAEVSEKLAISTEDKPLTAQVAQNEAQNNVSLTLSNAPAIKNEQPLAVKVNGGLKVPNTAFTSKEAIEATGTIPSRYKVEIADVQTSFENSQATGLQGVVRVITTQELQPGNLSQYYTVQPQTETTAELTENGFIIRGNFNETDTYVLTLTDQIRGVLNTKLDEPVTRDLFFGKMPASIQFANKKALYLSSKGARNIGLNIVNVPKVQVKIAKLYENNILGYLRSNRYEEYAETASGEWRPNGTYNYDSDQAGDLSDVLVNKTVETADLPKVRGVSALNVSLPDQNNNFRGIYLVSVGSKNEAYLQASQLVSVSDIGLIARQTKDEVLVWANSIRTAEPVQGVEITLVSSNNQSVYTLTTDGAGFVKFEKVSEKAPGFTIALLTARTDDDFNFLFLNDTQVETSRFEVEGKRDNESGFDAFVYGDRDIYRPGETIHFNTIVRTQSRLNTDKTTPGLSTPGLSTPGEIPVLIRVLLPNGREYRAFRKTTNAQGAITTDVVLDPAAVTGSYTVEVLNANNVLLASQAISVEEFIPDRIKVDVLTDRTSYKSGQTITLSATALNLFGPPASDRAYEMELQLKRKVFAPKGYEDYSFDIPTERSGDPASFPKDLRQGRTNANGQATERFQIPAVYQDIGLLEVKLFITVFDENGRPVNRLRRFDVLTQDTFFGVRLPDRYITTNVPIAAELVALDPTGSLRPSASATVEVIRYDYQTVIEKKGTEGENGPIKYTTKRREKQVYTNTITFKAGRAGFRYVPTVSGEYEIRVYKAASPNALAAHYTATGFYAYGYGNTSASSFEVSQEGQVLMTLDKPMYETGDKANVLFKAPFEGKLLVTIERNRVLEHHWLTTTNKSAEWSFAVGDEHLPNVYVTATLIRAIDPGNRADANLPLTVAHGFASVAVQDNYTQLPVTITAATQSRSKTKQTIRIKTARNAQVTVAVVDEGILQLKNFKTPDPHGFFYQKRALEVGSHDLYALLYPELSLRSSQSSVGGDGYDLERRVNPLSNGRVRLVALWSGILDTGLDGEAEFTIDIPQFSGDLRVMAVAYKDNAFGTSNSNMKVADPIVISTGVPRFLTPGDQLELPVNLSNTTSKPAVVTARLTVSGPLTVDSLNMQRVTIQPGRESRMIFRISAKQAIGAGAVVVTVNGLGETFTEKTDVTVRPAASLQKTTLAGAVASGQTQTLKLAGNFLPGTARASITLSRSPVAQYGRELSYLLGYPHGCIEQTISKAFPQLYFADLTKQIASGTYFVRSGDSDMNPTTNVRQAVQTVEGLQSANGGFSMWPGQAQVDPWATAYAVHFLTEAQEAGFEVRSSVLSSALDYLTTFTSNPVTENEVAFDESGGRTARSVASRTSIYGLYVLATAGKPNRPAMNYYKQNIGLLTSDSRYLLATAFMRIGDTRSYASLLPKRFTDNTTGRQTGGSYASPLRNLALVLEALVDTDRDNIQIPQLARQLSNALRQSTYLNTQESAFAFLALGKLARQNASNTATATLTANGKSLGTMNNASLSLKRVPTNLPLLVAAKGSGTVYYFGQSEGVPVSSQIAEEDNGLQVRRQYLNRDGQPIDNLRQNDLVVVKITLVSTNGLNVDNVVVTDLLPAGLEVENPRLLDASGGNQRDLAWIKKPTQPDHFDLRDDRINFYTSASGTERTFYYLARAVSKGRFVIGPVSADAMYNGDYRSYHGAGMVVIR</sequence>
<dbReference type="InterPro" id="IPR001599">
    <property type="entry name" value="Macroglobln_a2"/>
</dbReference>
<dbReference type="PROSITE" id="PS51257">
    <property type="entry name" value="PROKAR_LIPOPROTEIN"/>
    <property type="match status" value="1"/>
</dbReference>
<dbReference type="Pfam" id="PF11974">
    <property type="entry name" value="bMG3"/>
    <property type="match status" value="1"/>
</dbReference>
<dbReference type="InterPro" id="IPR051802">
    <property type="entry name" value="YfhM-like"/>
</dbReference>
<dbReference type="InterPro" id="IPR041203">
    <property type="entry name" value="Bact_A2M_MG5"/>
</dbReference>
<dbReference type="InterPro" id="IPR011625">
    <property type="entry name" value="A2M_N_BRD"/>
</dbReference>
<dbReference type="SMART" id="SM01419">
    <property type="entry name" value="Thiol-ester_cl"/>
    <property type="match status" value="1"/>
</dbReference>
<evidence type="ECO:0000256" key="1">
    <source>
        <dbReference type="ARBA" id="ARBA00010556"/>
    </source>
</evidence>
<dbReference type="InterPro" id="IPR047565">
    <property type="entry name" value="Alpha-macroglob_thiol-ester_cl"/>
</dbReference>
<dbReference type="Pfam" id="PF00207">
    <property type="entry name" value="A2M"/>
    <property type="match status" value="1"/>
</dbReference>
<evidence type="ECO:0000259" key="3">
    <source>
        <dbReference type="SMART" id="SM01359"/>
    </source>
</evidence>
<feature type="domain" description="Alpha-2-macroglobulin" evidence="4">
    <location>
        <begin position="1178"/>
        <end position="1267"/>
    </location>
</feature>
<dbReference type="Pfam" id="PF17962">
    <property type="entry name" value="bMG6"/>
    <property type="match status" value="1"/>
</dbReference>
<dbReference type="CDD" id="cd02891">
    <property type="entry name" value="A2M_like"/>
    <property type="match status" value="1"/>
</dbReference>
<dbReference type="Gene3D" id="2.60.40.3710">
    <property type="match status" value="1"/>
</dbReference>
<dbReference type="InterPro" id="IPR041246">
    <property type="entry name" value="Bact_MG10"/>
</dbReference>
<proteinExistence type="inferred from homology"/>
<comment type="caution">
    <text evidence="5">The sequence shown here is derived from an EMBL/GenBank/DDBJ whole genome shotgun (WGS) entry which is preliminary data.</text>
</comment>
<dbReference type="Pfam" id="PF17973">
    <property type="entry name" value="bMG10"/>
    <property type="match status" value="1"/>
</dbReference>
<dbReference type="SMART" id="SM01359">
    <property type="entry name" value="A2M_N_2"/>
    <property type="match status" value="1"/>
</dbReference>
<dbReference type="Pfam" id="PF17972">
    <property type="entry name" value="bMG5"/>
    <property type="match status" value="1"/>
</dbReference>
<evidence type="ECO:0000313" key="6">
    <source>
        <dbReference type="Proteomes" id="UP001597469"/>
    </source>
</evidence>
<reference evidence="6" key="1">
    <citation type="journal article" date="2019" name="Int. J. Syst. Evol. Microbiol.">
        <title>The Global Catalogue of Microorganisms (GCM) 10K type strain sequencing project: providing services to taxonomists for standard genome sequencing and annotation.</title>
        <authorList>
            <consortium name="The Broad Institute Genomics Platform"/>
            <consortium name="The Broad Institute Genome Sequencing Center for Infectious Disease"/>
            <person name="Wu L."/>
            <person name="Ma J."/>
        </authorList>
    </citation>
    <scope>NUCLEOTIDE SEQUENCE [LARGE SCALE GENOMIC DNA]</scope>
    <source>
        <strain evidence="6">KCTC 42805</strain>
    </source>
</reference>